<dbReference type="AlphaFoldDB" id="K6YK82"/>
<gene>
    <name evidence="1" type="ORF">GPLA_2214</name>
</gene>
<name>K6YK82_9ALTE</name>
<proteinExistence type="predicted"/>
<evidence type="ECO:0000313" key="2">
    <source>
        <dbReference type="Proteomes" id="UP000006322"/>
    </source>
</evidence>
<sequence>MGGHPAHTTFALCVKKNNAQNHPNQLNNIRLQFDEATKAVFTEKSALAD</sequence>
<evidence type="ECO:0000313" key="1">
    <source>
        <dbReference type="EMBL" id="GAC33119.1"/>
    </source>
</evidence>
<keyword evidence="2" id="KW-1185">Reference proteome</keyword>
<dbReference type="Proteomes" id="UP000006322">
    <property type="component" value="Unassembled WGS sequence"/>
</dbReference>
<protein>
    <submittedName>
        <fullName evidence="1">Uncharacterized protein</fullName>
    </submittedName>
</protein>
<reference evidence="2" key="1">
    <citation type="journal article" date="2014" name="Environ. Microbiol.">
        <title>Comparative genomics of the marine bacterial genus Glaciecola reveals the high degree of genomic diversity and genomic characteristic for cold adaptation.</title>
        <authorList>
            <person name="Qin Q.L."/>
            <person name="Xie B.B."/>
            <person name="Yu Y."/>
            <person name="Shu Y.L."/>
            <person name="Rong J.C."/>
            <person name="Zhang Y.J."/>
            <person name="Zhao D.L."/>
            <person name="Chen X.L."/>
            <person name="Zhang X.Y."/>
            <person name="Chen B."/>
            <person name="Zhou B.C."/>
            <person name="Zhang Y.Z."/>
        </authorList>
    </citation>
    <scope>NUCLEOTIDE SEQUENCE [LARGE SCALE GENOMIC DNA]</scope>
    <source>
        <strain evidence="2">LMG 21857</strain>
    </source>
</reference>
<organism evidence="1 2">
    <name type="scientific">Paraglaciecola polaris LMG 21857</name>
    <dbReference type="NCBI Taxonomy" id="1129793"/>
    <lineage>
        <taxon>Bacteria</taxon>
        <taxon>Pseudomonadati</taxon>
        <taxon>Pseudomonadota</taxon>
        <taxon>Gammaproteobacteria</taxon>
        <taxon>Alteromonadales</taxon>
        <taxon>Alteromonadaceae</taxon>
        <taxon>Paraglaciecola</taxon>
    </lineage>
</organism>
<dbReference type="EMBL" id="BAER01000047">
    <property type="protein sequence ID" value="GAC33119.1"/>
    <property type="molecule type" value="Genomic_DNA"/>
</dbReference>
<comment type="caution">
    <text evidence="1">The sequence shown here is derived from an EMBL/GenBank/DDBJ whole genome shotgun (WGS) entry which is preliminary data.</text>
</comment>
<accession>K6YK82</accession>